<dbReference type="GO" id="GO:0043456">
    <property type="term" value="P:regulation of pentose-phosphate shunt"/>
    <property type="evidence" value="ECO:0007669"/>
    <property type="project" value="TreeGrafter"/>
</dbReference>
<dbReference type="Pfam" id="PF00300">
    <property type="entry name" value="His_Phos_1"/>
    <property type="match status" value="1"/>
</dbReference>
<sequence>MPTHFRVFIVRHGETEWNRTRRIQGHLDVPLNETGLQQAMLVAEALKDISFARAFSSDLQRASKTAECILKYHPDTALELDGSIRERYMGELQGVVGPSNRPAPSLERTPNLVARALVWYSRSIINYMISMLATGPPMEQPHNILIVSHGGWIITLLSALQANELLAFRENVKTGQYLNTGVSIIEYTGIRTGRDMGLLVQYSSIDHLEHKDLHRQEANADVLQLEDR</sequence>
<comment type="caution">
    <text evidence="4">The sequence shown here is derived from an EMBL/GenBank/DDBJ whole genome shotgun (WGS) entry which is preliminary data.</text>
</comment>
<evidence type="ECO:0000256" key="3">
    <source>
        <dbReference type="PIRSR" id="PIRSR613078-2"/>
    </source>
</evidence>
<evidence type="ECO:0000313" key="5">
    <source>
        <dbReference type="Proteomes" id="UP001194468"/>
    </source>
</evidence>
<reference evidence="4" key="2">
    <citation type="journal article" date="2020" name="Nat. Commun.">
        <title>Large-scale genome sequencing of mycorrhizal fungi provides insights into the early evolution of symbiotic traits.</title>
        <authorList>
            <person name="Miyauchi S."/>
            <person name="Kiss E."/>
            <person name="Kuo A."/>
            <person name="Drula E."/>
            <person name="Kohler A."/>
            <person name="Sanchez-Garcia M."/>
            <person name="Morin E."/>
            <person name="Andreopoulos B."/>
            <person name="Barry K.W."/>
            <person name="Bonito G."/>
            <person name="Buee M."/>
            <person name="Carver A."/>
            <person name="Chen C."/>
            <person name="Cichocki N."/>
            <person name="Clum A."/>
            <person name="Culley D."/>
            <person name="Crous P.W."/>
            <person name="Fauchery L."/>
            <person name="Girlanda M."/>
            <person name="Hayes R.D."/>
            <person name="Keri Z."/>
            <person name="LaButti K."/>
            <person name="Lipzen A."/>
            <person name="Lombard V."/>
            <person name="Magnuson J."/>
            <person name="Maillard F."/>
            <person name="Murat C."/>
            <person name="Nolan M."/>
            <person name="Ohm R.A."/>
            <person name="Pangilinan J."/>
            <person name="Pereira M.F."/>
            <person name="Perotto S."/>
            <person name="Peter M."/>
            <person name="Pfister S."/>
            <person name="Riley R."/>
            <person name="Sitrit Y."/>
            <person name="Stielow J.B."/>
            <person name="Szollosi G."/>
            <person name="Zifcakova L."/>
            <person name="Stursova M."/>
            <person name="Spatafora J.W."/>
            <person name="Tedersoo L."/>
            <person name="Vaario L.M."/>
            <person name="Yamada A."/>
            <person name="Yan M."/>
            <person name="Wang P."/>
            <person name="Xu J."/>
            <person name="Bruns T."/>
            <person name="Baldrian P."/>
            <person name="Vilgalys R."/>
            <person name="Dunand C."/>
            <person name="Henrissat B."/>
            <person name="Grigoriev I.V."/>
            <person name="Hibbett D."/>
            <person name="Nagy L.G."/>
            <person name="Martin F.M."/>
        </authorList>
    </citation>
    <scope>NUCLEOTIDE SEQUENCE</scope>
    <source>
        <strain evidence="4">BED1</strain>
    </source>
</reference>
<dbReference type="InterPro" id="IPR013078">
    <property type="entry name" value="His_Pase_superF_clade-1"/>
</dbReference>
<feature type="active site" description="Proton donor/acceptor" evidence="2">
    <location>
        <position position="86"/>
    </location>
</feature>
<feature type="binding site" evidence="3">
    <location>
        <begin position="11"/>
        <end position="18"/>
    </location>
    <ligand>
        <name>substrate</name>
    </ligand>
</feature>
<dbReference type="Proteomes" id="UP001194468">
    <property type="component" value="Unassembled WGS sequence"/>
</dbReference>
<keyword evidence="5" id="KW-1185">Reference proteome</keyword>
<dbReference type="SUPFAM" id="SSF53254">
    <property type="entry name" value="Phosphoglycerate mutase-like"/>
    <property type="match status" value="1"/>
</dbReference>
<dbReference type="EMBL" id="WHUW01000004">
    <property type="protein sequence ID" value="KAF8447808.1"/>
    <property type="molecule type" value="Genomic_DNA"/>
</dbReference>
<organism evidence="4 5">
    <name type="scientific">Boletus edulis BED1</name>
    <dbReference type="NCBI Taxonomy" id="1328754"/>
    <lineage>
        <taxon>Eukaryota</taxon>
        <taxon>Fungi</taxon>
        <taxon>Dikarya</taxon>
        <taxon>Basidiomycota</taxon>
        <taxon>Agaricomycotina</taxon>
        <taxon>Agaricomycetes</taxon>
        <taxon>Agaricomycetidae</taxon>
        <taxon>Boletales</taxon>
        <taxon>Boletineae</taxon>
        <taxon>Boletaceae</taxon>
        <taxon>Boletoideae</taxon>
        <taxon>Boletus</taxon>
    </lineage>
</organism>
<evidence type="ECO:0000313" key="4">
    <source>
        <dbReference type="EMBL" id="KAF8447808.1"/>
    </source>
</evidence>
<dbReference type="CDD" id="cd07067">
    <property type="entry name" value="HP_PGM_like"/>
    <property type="match status" value="1"/>
</dbReference>
<dbReference type="InterPro" id="IPR029033">
    <property type="entry name" value="His_PPase_superfam"/>
</dbReference>
<dbReference type="Gene3D" id="3.40.50.1240">
    <property type="entry name" value="Phosphoglycerate mutase-like"/>
    <property type="match status" value="1"/>
</dbReference>
<dbReference type="PANTHER" id="PTHR46517">
    <property type="entry name" value="FRUCTOSE-2,6-BISPHOSPHATASE TIGAR"/>
    <property type="match status" value="1"/>
</dbReference>
<dbReference type="GO" id="GO:0004331">
    <property type="term" value="F:fructose-2,6-bisphosphate 2-phosphatase activity"/>
    <property type="evidence" value="ECO:0007669"/>
    <property type="project" value="TreeGrafter"/>
</dbReference>
<name>A0AAD4GKJ5_BOLED</name>
<dbReference type="PANTHER" id="PTHR46517:SF1">
    <property type="entry name" value="FRUCTOSE-2,6-BISPHOSPHATASE TIGAR"/>
    <property type="match status" value="1"/>
</dbReference>
<protein>
    <submittedName>
        <fullName evidence="4">Phosphoglycerate mutase-like protein</fullName>
    </submittedName>
</protein>
<dbReference type="AlphaFoldDB" id="A0AAD4GKJ5"/>
<gene>
    <name evidence="4" type="ORF">L210DRAFT_957962</name>
</gene>
<feature type="active site" description="Tele-phosphohistidine intermediate" evidence="2">
    <location>
        <position position="12"/>
    </location>
</feature>
<dbReference type="PROSITE" id="PS00175">
    <property type="entry name" value="PG_MUTASE"/>
    <property type="match status" value="1"/>
</dbReference>
<feature type="binding site" evidence="3">
    <location>
        <position position="61"/>
    </location>
    <ligand>
        <name>substrate</name>
    </ligand>
</feature>
<dbReference type="GO" id="GO:0005829">
    <property type="term" value="C:cytosol"/>
    <property type="evidence" value="ECO:0007669"/>
    <property type="project" value="TreeGrafter"/>
</dbReference>
<accession>A0AAD4GKJ5</accession>
<keyword evidence="1" id="KW-0378">Hydrolase</keyword>
<dbReference type="InterPro" id="IPR051695">
    <property type="entry name" value="Phosphoglycerate_Mutase"/>
</dbReference>
<dbReference type="InterPro" id="IPR001345">
    <property type="entry name" value="PG/BPGM_mutase_AS"/>
</dbReference>
<proteinExistence type="predicted"/>
<reference evidence="4" key="1">
    <citation type="submission" date="2019-10" db="EMBL/GenBank/DDBJ databases">
        <authorList>
            <consortium name="DOE Joint Genome Institute"/>
            <person name="Kuo A."/>
            <person name="Miyauchi S."/>
            <person name="Kiss E."/>
            <person name="Drula E."/>
            <person name="Kohler A."/>
            <person name="Sanchez-Garcia M."/>
            <person name="Andreopoulos B."/>
            <person name="Barry K.W."/>
            <person name="Bonito G."/>
            <person name="Buee M."/>
            <person name="Carver A."/>
            <person name="Chen C."/>
            <person name="Cichocki N."/>
            <person name="Clum A."/>
            <person name="Culley D."/>
            <person name="Crous P.W."/>
            <person name="Fauchery L."/>
            <person name="Girlanda M."/>
            <person name="Hayes R."/>
            <person name="Keri Z."/>
            <person name="LaButti K."/>
            <person name="Lipzen A."/>
            <person name="Lombard V."/>
            <person name="Magnuson J."/>
            <person name="Maillard F."/>
            <person name="Morin E."/>
            <person name="Murat C."/>
            <person name="Nolan M."/>
            <person name="Ohm R."/>
            <person name="Pangilinan J."/>
            <person name="Pereira M."/>
            <person name="Perotto S."/>
            <person name="Peter M."/>
            <person name="Riley R."/>
            <person name="Sitrit Y."/>
            <person name="Stielow B."/>
            <person name="Szollosi G."/>
            <person name="Zifcakova L."/>
            <person name="Stursova M."/>
            <person name="Spatafora J.W."/>
            <person name="Tedersoo L."/>
            <person name="Vaario L.-M."/>
            <person name="Yamada A."/>
            <person name="Yan M."/>
            <person name="Wang P."/>
            <person name="Xu J."/>
            <person name="Bruns T."/>
            <person name="Baldrian P."/>
            <person name="Vilgalys R."/>
            <person name="Henrissat B."/>
            <person name="Grigoriev I.V."/>
            <person name="Hibbett D."/>
            <person name="Nagy L.G."/>
            <person name="Martin F.M."/>
        </authorList>
    </citation>
    <scope>NUCLEOTIDE SEQUENCE</scope>
    <source>
        <strain evidence="4">BED1</strain>
    </source>
</reference>
<evidence type="ECO:0000256" key="1">
    <source>
        <dbReference type="ARBA" id="ARBA00022801"/>
    </source>
</evidence>
<evidence type="ECO:0000256" key="2">
    <source>
        <dbReference type="PIRSR" id="PIRSR613078-1"/>
    </source>
</evidence>
<dbReference type="GO" id="GO:0045820">
    <property type="term" value="P:negative regulation of glycolytic process"/>
    <property type="evidence" value="ECO:0007669"/>
    <property type="project" value="TreeGrafter"/>
</dbReference>
<dbReference type="SMART" id="SM00855">
    <property type="entry name" value="PGAM"/>
    <property type="match status" value="1"/>
</dbReference>